<dbReference type="PANTHER" id="PTHR10426:SF130">
    <property type="entry name" value="ADIPOCYTE PLASMA MEMBRANE-ASSOCIATED PROTEIN"/>
    <property type="match status" value="1"/>
</dbReference>
<keyword evidence="7" id="KW-0325">Glycoprotein</keyword>
<dbReference type="GO" id="GO:0016020">
    <property type="term" value="C:membrane"/>
    <property type="evidence" value="ECO:0007669"/>
    <property type="project" value="UniProtKB-SubCell"/>
</dbReference>
<dbReference type="Pfam" id="PF20067">
    <property type="entry name" value="SSL_N"/>
    <property type="match status" value="1"/>
</dbReference>
<organism evidence="9 10">
    <name type="scientific">Callorhinchus milii</name>
    <name type="common">Ghost shark</name>
    <dbReference type="NCBI Taxonomy" id="7868"/>
    <lineage>
        <taxon>Eukaryota</taxon>
        <taxon>Metazoa</taxon>
        <taxon>Chordata</taxon>
        <taxon>Craniata</taxon>
        <taxon>Vertebrata</taxon>
        <taxon>Chondrichthyes</taxon>
        <taxon>Holocephali</taxon>
        <taxon>Chimaeriformes</taxon>
        <taxon>Callorhinchidae</taxon>
        <taxon>Callorhinchus</taxon>
    </lineage>
</organism>
<reference evidence="9" key="4">
    <citation type="submission" date="2025-08" db="UniProtKB">
        <authorList>
            <consortium name="Ensembl"/>
        </authorList>
    </citation>
    <scope>IDENTIFICATION</scope>
</reference>
<dbReference type="STRING" id="7868.ENSCMIP00000009633"/>
<evidence type="ECO:0000313" key="10">
    <source>
        <dbReference type="Proteomes" id="UP000314986"/>
    </source>
</evidence>
<dbReference type="InParanoid" id="A0A4W3GYZ3"/>
<dbReference type="SUPFAM" id="SSF63829">
    <property type="entry name" value="Calcium-dependent phosphotriesterase"/>
    <property type="match status" value="1"/>
</dbReference>
<evidence type="ECO:0000256" key="4">
    <source>
        <dbReference type="ARBA" id="ARBA00022692"/>
    </source>
</evidence>
<dbReference type="Proteomes" id="UP000314986">
    <property type="component" value="Unassembled WGS sequence"/>
</dbReference>
<dbReference type="Pfam" id="PF03088">
    <property type="entry name" value="Str_synth"/>
    <property type="match status" value="1"/>
</dbReference>
<comment type="similarity">
    <text evidence="2">Belongs to the strictosidine synthase family.</text>
</comment>
<evidence type="ECO:0000256" key="3">
    <source>
        <dbReference type="ARBA" id="ARBA00015678"/>
    </source>
</evidence>
<evidence type="ECO:0000256" key="5">
    <source>
        <dbReference type="ARBA" id="ARBA00022989"/>
    </source>
</evidence>
<sequence length="454" mass="50699">MLSNVQRLGTSSRPERRYTNIVVVVAYRPVHSLRSAGSGMLHVPRPARCIITGGIHFSLSGPTIYNFIPHTDSGKVFRITLTTLAVTILTPFLGASLLLQCPINPLPLSYKEPPLLTGALEPNLKLRESERLFEGQLVGPESIAHFGDVMFTGTADGQILKIQDGQIYSVARIGKLPCGTREDEPTCGRPLGIRVGPNGTLYVADAYYGIFKVNPLTGEVEMLVSTQKVIKGRRMAFVNDLTVTRDGRMIYFTDSSSKWQRRDNRYLVMEGTADGRLIEYDTLTKQLEVLMDDLRFANGVQLSPAEDYLLISETTMARIRRYHTSGLRKGGQDIFFDNLPGFPDNIRPSSSGGYWVGMAILRPNPGFSMVDFLAPRPWLKKLIFKLFSQEMTMKFVPKYGLVLELDEDGSVRRSLHDPHGVVVPSVSEAHEHEGYLYLGSYHAPFLCRLDLNKV</sequence>
<reference evidence="10" key="3">
    <citation type="journal article" date="2014" name="Nature">
        <title>Elephant shark genome provides unique insights into gnathostome evolution.</title>
        <authorList>
            <consortium name="International Elephant Shark Genome Sequencing Consortium"/>
            <person name="Venkatesh B."/>
            <person name="Lee A.P."/>
            <person name="Ravi V."/>
            <person name="Maurya A.K."/>
            <person name="Lian M.M."/>
            <person name="Swann J.B."/>
            <person name="Ohta Y."/>
            <person name="Flajnik M.F."/>
            <person name="Sutoh Y."/>
            <person name="Kasahara M."/>
            <person name="Hoon S."/>
            <person name="Gangu V."/>
            <person name="Roy S.W."/>
            <person name="Irimia M."/>
            <person name="Korzh V."/>
            <person name="Kondrychyn I."/>
            <person name="Lim Z.W."/>
            <person name="Tay B.H."/>
            <person name="Tohari S."/>
            <person name="Kong K.W."/>
            <person name="Ho S."/>
            <person name="Lorente-Galdos B."/>
            <person name="Quilez J."/>
            <person name="Marques-Bonet T."/>
            <person name="Raney B.J."/>
            <person name="Ingham P.W."/>
            <person name="Tay A."/>
            <person name="Hillier L.W."/>
            <person name="Minx P."/>
            <person name="Boehm T."/>
            <person name="Wilson R.K."/>
            <person name="Brenner S."/>
            <person name="Warren W.C."/>
        </authorList>
    </citation>
    <scope>NUCLEOTIDE SEQUENCE [LARGE SCALE GENOMIC DNA]</scope>
</reference>
<reference evidence="9" key="5">
    <citation type="submission" date="2025-09" db="UniProtKB">
        <authorList>
            <consortium name="Ensembl"/>
        </authorList>
    </citation>
    <scope>IDENTIFICATION</scope>
</reference>
<evidence type="ECO:0000256" key="7">
    <source>
        <dbReference type="ARBA" id="ARBA00023180"/>
    </source>
</evidence>
<keyword evidence="10" id="KW-1185">Reference proteome</keyword>
<gene>
    <name evidence="9" type="primary">apmap</name>
</gene>
<name>A0A4W3GYZ3_CALMI</name>
<feature type="domain" description="Strictosidine synthase conserved region" evidence="8">
    <location>
        <begin position="239"/>
        <end position="326"/>
    </location>
</feature>
<dbReference type="GO" id="GO:0012505">
    <property type="term" value="C:endomembrane system"/>
    <property type="evidence" value="ECO:0007669"/>
    <property type="project" value="TreeGrafter"/>
</dbReference>
<proteinExistence type="inferred from homology"/>
<evidence type="ECO:0000256" key="2">
    <source>
        <dbReference type="ARBA" id="ARBA00009191"/>
    </source>
</evidence>
<evidence type="ECO:0000256" key="6">
    <source>
        <dbReference type="ARBA" id="ARBA00023136"/>
    </source>
</evidence>
<protein>
    <recommendedName>
        <fullName evidence="3">Adipocyte plasma membrane-associated protein</fullName>
    </recommendedName>
</protein>
<dbReference type="FunCoup" id="A0A4W3GYZ3">
    <property type="interactions" value="672"/>
</dbReference>
<keyword evidence="6" id="KW-0472">Membrane</keyword>
<dbReference type="GeneTree" id="ENSGT00440000039984"/>
<dbReference type="Ensembl" id="ENSCMIT00000009894.1">
    <property type="protein sequence ID" value="ENSCMIP00000009633.1"/>
    <property type="gene ID" value="ENSCMIG00000005055.1"/>
</dbReference>
<dbReference type="PANTHER" id="PTHR10426">
    <property type="entry name" value="STRICTOSIDINE SYNTHASE-RELATED"/>
    <property type="match status" value="1"/>
</dbReference>
<dbReference type="Gene3D" id="2.120.10.30">
    <property type="entry name" value="TolB, C-terminal domain"/>
    <property type="match status" value="1"/>
</dbReference>
<accession>A0A4W3GYZ3</accession>
<keyword evidence="5" id="KW-1133">Transmembrane helix</keyword>
<dbReference type="InterPro" id="IPR018119">
    <property type="entry name" value="Strictosidine_synth_cons-reg"/>
</dbReference>
<dbReference type="GO" id="GO:0004064">
    <property type="term" value="F:arylesterase activity"/>
    <property type="evidence" value="ECO:0007669"/>
    <property type="project" value="TreeGrafter"/>
</dbReference>
<reference evidence="10" key="2">
    <citation type="journal article" date="2007" name="PLoS Biol.">
        <title>Survey sequencing and comparative analysis of the elephant shark (Callorhinchus milii) genome.</title>
        <authorList>
            <person name="Venkatesh B."/>
            <person name="Kirkness E.F."/>
            <person name="Loh Y.H."/>
            <person name="Halpern A.L."/>
            <person name="Lee A.P."/>
            <person name="Johnson J."/>
            <person name="Dandona N."/>
            <person name="Viswanathan L.D."/>
            <person name="Tay A."/>
            <person name="Venter J.C."/>
            <person name="Strausberg R.L."/>
            <person name="Brenner S."/>
        </authorList>
    </citation>
    <scope>NUCLEOTIDE SEQUENCE [LARGE SCALE GENOMIC DNA]</scope>
</reference>
<evidence type="ECO:0000313" key="9">
    <source>
        <dbReference type="Ensembl" id="ENSCMIP00000009633.1"/>
    </source>
</evidence>
<dbReference type="AlphaFoldDB" id="A0A4W3GYZ3"/>
<evidence type="ECO:0000259" key="8">
    <source>
        <dbReference type="Pfam" id="PF03088"/>
    </source>
</evidence>
<comment type="subcellular location">
    <subcellularLocation>
        <location evidence="1">Membrane</location>
        <topology evidence="1">Single-pass membrane protein</topology>
    </subcellularLocation>
</comment>
<reference evidence="10" key="1">
    <citation type="journal article" date="2006" name="Science">
        <title>Ancient noncoding elements conserved in the human genome.</title>
        <authorList>
            <person name="Venkatesh B."/>
            <person name="Kirkness E.F."/>
            <person name="Loh Y.H."/>
            <person name="Halpern A.L."/>
            <person name="Lee A.P."/>
            <person name="Johnson J."/>
            <person name="Dandona N."/>
            <person name="Viswanathan L.D."/>
            <person name="Tay A."/>
            <person name="Venter J.C."/>
            <person name="Strausberg R.L."/>
            <person name="Brenner S."/>
        </authorList>
    </citation>
    <scope>NUCLEOTIDE SEQUENCE [LARGE SCALE GENOMIC DNA]</scope>
</reference>
<dbReference type="InterPro" id="IPR011042">
    <property type="entry name" value="6-blade_b-propeller_TolB-like"/>
</dbReference>
<keyword evidence="4" id="KW-0812">Transmembrane</keyword>
<evidence type="ECO:0000256" key="1">
    <source>
        <dbReference type="ARBA" id="ARBA00004167"/>
    </source>
</evidence>